<proteinExistence type="predicted"/>
<feature type="chain" id="PRO_5024805749" evidence="1">
    <location>
        <begin position="25"/>
        <end position="134"/>
    </location>
</feature>
<keyword evidence="1" id="KW-0732">Signal</keyword>
<dbReference type="EMBL" id="ML738712">
    <property type="protein sequence ID" value="KAE8157799.1"/>
    <property type="molecule type" value="Genomic_DNA"/>
</dbReference>
<dbReference type="AlphaFoldDB" id="A0A5N6UGQ5"/>
<accession>A0A5N6UGQ5</accession>
<evidence type="ECO:0000313" key="2">
    <source>
        <dbReference type="EMBL" id="KAE8157799.1"/>
    </source>
</evidence>
<gene>
    <name evidence="2" type="ORF">BDV40DRAFT_277281</name>
</gene>
<evidence type="ECO:0000313" key="3">
    <source>
        <dbReference type="Proteomes" id="UP000326950"/>
    </source>
</evidence>
<evidence type="ECO:0000256" key="1">
    <source>
        <dbReference type="SAM" id="SignalP"/>
    </source>
</evidence>
<protein>
    <submittedName>
        <fullName evidence="2">Uncharacterized protein</fullName>
    </submittedName>
</protein>
<organism evidence="2 3">
    <name type="scientific">Aspergillus tamarii</name>
    <dbReference type="NCBI Taxonomy" id="41984"/>
    <lineage>
        <taxon>Eukaryota</taxon>
        <taxon>Fungi</taxon>
        <taxon>Dikarya</taxon>
        <taxon>Ascomycota</taxon>
        <taxon>Pezizomycotina</taxon>
        <taxon>Eurotiomycetes</taxon>
        <taxon>Eurotiomycetidae</taxon>
        <taxon>Eurotiales</taxon>
        <taxon>Aspergillaceae</taxon>
        <taxon>Aspergillus</taxon>
        <taxon>Aspergillus subgen. Circumdati</taxon>
    </lineage>
</organism>
<sequence length="134" mass="14828">MCFASRDFTLSRLTLCLHPTLSVALQLFSVTPTTTLPCFSSPSHSSLSLSLVCIPLHVRGVLCCMSLLFSIRIILSTIAYNHFYPLLSALLPTSLAGDLIAPHCLHILYLYLHLHQHLFTCCITFLLALSVPDQ</sequence>
<keyword evidence="3" id="KW-1185">Reference proteome</keyword>
<dbReference type="Proteomes" id="UP000326950">
    <property type="component" value="Unassembled WGS sequence"/>
</dbReference>
<feature type="signal peptide" evidence="1">
    <location>
        <begin position="1"/>
        <end position="24"/>
    </location>
</feature>
<name>A0A5N6UGQ5_ASPTM</name>
<reference evidence="2 3" key="1">
    <citation type="submission" date="2019-04" db="EMBL/GenBank/DDBJ databases">
        <title>Friends and foes A comparative genomics study of 23 Aspergillus species from section Flavi.</title>
        <authorList>
            <consortium name="DOE Joint Genome Institute"/>
            <person name="Kjaerbolling I."/>
            <person name="Vesth T."/>
            <person name="Frisvad J.C."/>
            <person name="Nybo J.L."/>
            <person name="Theobald S."/>
            <person name="Kildgaard S."/>
            <person name="Isbrandt T."/>
            <person name="Kuo A."/>
            <person name="Sato A."/>
            <person name="Lyhne E.K."/>
            <person name="Kogle M.E."/>
            <person name="Wiebenga A."/>
            <person name="Kun R.S."/>
            <person name="Lubbers R.J."/>
            <person name="Makela M.R."/>
            <person name="Barry K."/>
            <person name="Chovatia M."/>
            <person name="Clum A."/>
            <person name="Daum C."/>
            <person name="Haridas S."/>
            <person name="He G."/>
            <person name="LaButti K."/>
            <person name="Lipzen A."/>
            <person name="Mondo S."/>
            <person name="Riley R."/>
            <person name="Salamov A."/>
            <person name="Simmons B.A."/>
            <person name="Magnuson J.K."/>
            <person name="Henrissat B."/>
            <person name="Mortensen U.H."/>
            <person name="Larsen T.O."/>
            <person name="Devries R.P."/>
            <person name="Grigoriev I.V."/>
            <person name="Machida M."/>
            <person name="Baker S.E."/>
            <person name="Andersen M.R."/>
        </authorList>
    </citation>
    <scope>NUCLEOTIDE SEQUENCE [LARGE SCALE GENOMIC DNA]</scope>
    <source>
        <strain evidence="2 3">CBS 117626</strain>
    </source>
</reference>